<dbReference type="AlphaFoldDB" id="A0A917SZ97"/>
<gene>
    <name evidence="1" type="ORF">GCM10007977_001020</name>
</gene>
<reference evidence="1" key="1">
    <citation type="journal article" date="2014" name="Int. J. Syst. Evol. Microbiol.">
        <title>Complete genome sequence of Corynebacterium casei LMG S-19264T (=DSM 44701T), isolated from a smear-ripened cheese.</title>
        <authorList>
            <consortium name="US DOE Joint Genome Institute (JGI-PGF)"/>
            <person name="Walter F."/>
            <person name="Albersmeier A."/>
            <person name="Kalinowski J."/>
            <person name="Ruckert C."/>
        </authorList>
    </citation>
    <scope>NUCLEOTIDE SEQUENCE</scope>
    <source>
        <strain evidence="1">JCM 19831</strain>
    </source>
</reference>
<name>A0A917SZ97_9ACTN</name>
<dbReference type="PANTHER" id="PTHR42815">
    <property type="entry name" value="FAD-BINDING, PUTATIVE (AFU_ORTHOLOGUE AFUA_6G07600)-RELATED"/>
    <property type="match status" value="1"/>
</dbReference>
<sequence>MEHAGERAVRLRAGAAVEAREVGAAVPAVAARFLGEQRLVVIGAADGDGAVWASPLTGPPGFVATDGERTIVVDRLPGAGDPLAGRFGAEHDIGLLAIDPATRRRMRANGRARRTADRLVIDTDQVYANCLKYLQTRYPQGAPSAPTARAARRTGSLSAAQRRRVAAADTFFIASTAPDLGADAAHRGGNPGFVTVTGARHLSWPDYAGNAMFSTLGNLELDGRCGLLFVDWEHGHTLQLTGRARVDWDADRAATTPGAQRFVDFEVEQVVDVTAGLGMRWSFGGYSRFNPPPPS</sequence>
<accession>A0A917SZ97</accession>
<proteinExistence type="predicted"/>
<dbReference type="Proteomes" id="UP000642070">
    <property type="component" value="Unassembled WGS sequence"/>
</dbReference>
<organism evidence="1 2">
    <name type="scientific">Dactylosporangium sucinum</name>
    <dbReference type="NCBI Taxonomy" id="1424081"/>
    <lineage>
        <taxon>Bacteria</taxon>
        <taxon>Bacillati</taxon>
        <taxon>Actinomycetota</taxon>
        <taxon>Actinomycetes</taxon>
        <taxon>Micromonosporales</taxon>
        <taxon>Micromonosporaceae</taxon>
        <taxon>Dactylosporangium</taxon>
    </lineage>
</organism>
<dbReference type="Gene3D" id="2.30.110.10">
    <property type="entry name" value="Electron Transport, Fmn-binding Protein, Chain A"/>
    <property type="match status" value="2"/>
</dbReference>
<dbReference type="InterPro" id="IPR012349">
    <property type="entry name" value="Split_barrel_FMN-bd"/>
</dbReference>
<evidence type="ECO:0000313" key="1">
    <source>
        <dbReference type="EMBL" id="GGM03510.1"/>
    </source>
</evidence>
<evidence type="ECO:0000313" key="2">
    <source>
        <dbReference type="Proteomes" id="UP000642070"/>
    </source>
</evidence>
<reference evidence="1" key="2">
    <citation type="submission" date="2020-09" db="EMBL/GenBank/DDBJ databases">
        <authorList>
            <person name="Sun Q."/>
            <person name="Ohkuma M."/>
        </authorList>
    </citation>
    <scope>NUCLEOTIDE SEQUENCE</scope>
    <source>
        <strain evidence="1">JCM 19831</strain>
    </source>
</reference>
<dbReference type="EMBL" id="BMPI01000001">
    <property type="protein sequence ID" value="GGM03510.1"/>
    <property type="molecule type" value="Genomic_DNA"/>
</dbReference>
<dbReference type="SUPFAM" id="SSF50475">
    <property type="entry name" value="FMN-binding split barrel"/>
    <property type="match status" value="1"/>
</dbReference>
<protein>
    <submittedName>
        <fullName evidence="1">Oxidoreductase</fullName>
    </submittedName>
</protein>
<dbReference type="PANTHER" id="PTHR42815:SF2">
    <property type="entry name" value="FAD-BINDING, PUTATIVE (AFU_ORTHOLOGUE AFUA_6G07600)-RELATED"/>
    <property type="match status" value="1"/>
</dbReference>
<keyword evidence="2" id="KW-1185">Reference proteome</keyword>
<comment type="caution">
    <text evidence="1">The sequence shown here is derived from an EMBL/GenBank/DDBJ whole genome shotgun (WGS) entry which is preliminary data.</text>
</comment>
<dbReference type="RefSeq" id="WP_190247659.1">
    <property type="nucleotide sequence ID" value="NZ_BMPI01000001.1"/>
</dbReference>